<feature type="binding site" evidence="5">
    <location>
        <position position="312"/>
    </location>
    <ligand>
        <name>Zn(2+)</name>
        <dbReference type="ChEBI" id="CHEBI:29105"/>
        <label>1</label>
    </ligand>
</feature>
<feature type="compositionally biased region" description="Basic and acidic residues" evidence="6">
    <location>
        <begin position="963"/>
        <end position="982"/>
    </location>
</feature>
<evidence type="ECO:0000256" key="1">
    <source>
        <dbReference type="ARBA" id="ARBA00022723"/>
    </source>
</evidence>
<reference evidence="8" key="2">
    <citation type="submission" date="2017-05" db="UniProtKB">
        <authorList>
            <consortium name="EnsemblMetazoa"/>
        </authorList>
    </citation>
    <scope>IDENTIFICATION</scope>
</reference>
<feature type="binding site" evidence="5">
    <location>
        <position position="349"/>
    </location>
    <ligand>
        <name>Zn(2+)</name>
        <dbReference type="ChEBI" id="CHEBI:29105"/>
        <label>1</label>
    </ligand>
</feature>
<feature type="binding site" evidence="4">
    <location>
        <position position="457"/>
    </location>
    <ligand>
        <name>AMP</name>
        <dbReference type="ChEBI" id="CHEBI:456215"/>
    </ligand>
</feature>
<dbReference type="InterPro" id="IPR003607">
    <property type="entry name" value="HD/PDEase_dom"/>
</dbReference>
<dbReference type="CDD" id="cd00077">
    <property type="entry name" value="HDc"/>
    <property type="match status" value="1"/>
</dbReference>
<keyword evidence="1 5" id="KW-0479">Metal-binding</keyword>
<reference evidence="9" key="1">
    <citation type="journal article" date="2010" name="Nature">
        <title>The Amphimedon queenslandica genome and the evolution of animal complexity.</title>
        <authorList>
            <person name="Srivastava M."/>
            <person name="Simakov O."/>
            <person name="Chapman J."/>
            <person name="Fahey B."/>
            <person name="Gauthier M.E."/>
            <person name="Mitros T."/>
            <person name="Richards G.S."/>
            <person name="Conaco C."/>
            <person name="Dacre M."/>
            <person name="Hellsten U."/>
            <person name="Larroux C."/>
            <person name="Putnam N.H."/>
            <person name="Stanke M."/>
            <person name="Adamska M."/>
            <person name="Darling A."/>
            <person name="Degnan S.M."/>
            <person name="Oakley T.H."/>
            <person name="Plachetzki D.C."/>
            <person name="Zhai Y."/>
            <person name="Adamski M."/>
            <person name="Calcino A."/>
            <person name="Cummins S.F."/>
            <person name="Goodstein D.M."/>
            <person name="Harris C."/>
            <person name="Jackson D.J."/>
            <person name="Leys S.P."/>
            <person name="Shu S."/>
            <person name="Woodcroft B.J."/>
            <person name="Vervoort M."/>
            <person name="Kosik K.S."/>
            <person name="Manning G."/>
            <person name="Degnan B.M."/>
            <person name="Rokhsar D.S."/>
        </authorList>
    </citation>
    <scope>NUCLEOTIDE SEQUENCE [LARGE SCALE GENOMIC DNA]</scope>
</reference>
<dbReference type="InterPro" id="IPR002073">
    <property type="entry name" value="PDEase_catalytic_dom"/>
</dbReference>
<accession>A0A1X7UVT2</accession>
<feature type="region of interest" description="Disordered" evidence="6">
    <location>
        <begin position="57"/>
        <end position="93"/>
    </location>
</feature>
<feature type="compositionally biased region" description="Basic and acidic residues" evidence="6">
    <location>
        <begin position="556"/>
        <end position="566"/>
    </location>
</feature>
<dbReference type="Pfam" id="PF00233">
    <property type="entry name" value="PDEase_I"/>
    <property type="match status" value="1"/>
</dbReference>
<dbReference type="EnsemblMetazoa" id="XM_003386673.3">
    <property type="protein sequence ID" value="XP_003386721.2"/>
    <property type="gene ID" value="LOC100635484"/>
</dbReference>
<feature type="binding site" evidence="4">
    <location>
        <position position="349"/>
    </location>
    <ligand>
        <name>AMP</name>
        <dbReference type="ChEBI" id="CHEBI:456215"/>
    </ligand>
</feature>
<dbReference type="GO" id="GO:0004114">
    <property type="term" value="F:3',5'-cyclic-nucleotide phosphodiesterase activity"/>
    <property type="evidence" value="ECO:0007669"/>
    <property type="project" value="InterPro"/>
</dbReference>
<feature type="compositionally biased region" description="Basic and acidic residues" evidence="6">
    <location>
        <begin position="933"/>
        <end position="951"/>
    </location>
</feature>
<evidence type="ECO:0000256" key="2">
    <source>
        <dbReference type="ARBA" id="ARBA00022801"/>
    </source>
</evidence>
<organism evidence="8">
    <name type="scientific">Amphimedon queenslandica</name>
    <name type="common">Sponge</name>
    <dbReference type="NCBI Taxonomy" id="400682"/>
    <lineage>
        <taxon>Eukaryota</taxon>
        <taxon>Metazoa</taxon>
        <taxon>Porifera</taxon>
        <taxon>Demospongiae</taxon>
        <taxon>Heteroscleromorpha</taxon>
        <taxon>Haplosclerida</taxon>
        <taxon>Niphatidae</taxon>
        <taxon>Amphimedon</taxon>
    </lineage>
</organism>
<feature type="compositionally biased region" description="Acidic residues" evidence="6">
    <location>
        <begin position="567"/>
        <end position="578"/>
    </location>
</feature>
<dbReference type="InParanoid" id="A0A1X7UVT2"/>
<dbReference type="SMART" id="SM00471">
    <property type="entry name" value="HDc"/>
    <property type="match status" value="1"/>
</dbReference>
<dbReference type="Proteomes" id="UP000007879">
    <property type="component" value="Unassembled WGS sequence"/>
</dbReference>
<feature type="compositionally biased region" description="Low complexity" evidence="6">
    <location>
        <begin position="837"/>
        <end position="849"/>
    </location>
</feature>
<feature type="compositionally biased region" description="Basic residues" evidence="6">
    <location>
        <begin position="786"/>
        <end position="797"/>
    </location>
</feature>
<feature type="region of interest" description="Disordered" evidence="6">
    <location>
        <begin position="737"/>
        <end position="913"/>
    </location>
</feature>
<dbReference type="eggNOG" id="KOG3689">
    <property type="taxonomic scope" value="Eukaryota"/>
</dbReference>
<feature type="region of interest" description="Disordered" evidence="6">
    <location>
        <begin position="556"/>
        <end position="578"/>
    </location>
</feature>
<keyword evidence="2" id="KW-0378">Hydrolase</keyword>
<keyword evidence="9" id="KW-1185">Reference proteome</keyword>
<dbReference type="GO" id="GO:0007165">
    <property type="term" value="P:signal transduction"/>
    <property type="evidence" value="ECO:0007669"/>
    <property type="project" value="InterPro"/>
</dbReference>
<gene>
    <name evidence="8" type="primary">100635484</name>
</gene>
<protein>
    <recommendedName>
        <fullName evidence="7">PDEase domain-containing protein</fullName>
    </recommendedName>
</protein>
<dbReference type="InterPro" id="IPR023088">
    <property type="entry name" value="PDEase"/>
</dbReference>
<dbReference type="InterPro" id="IPR036971">
    <property type="entry name" value="PDEase_catalytic_dom_sf"/>
</dbReference>
<feature type="compositionally biased region" description="Basic residues" evidence="6">
    <location>
        <begin position="850"/>
        <end position="860"/>
    </location>
</feature>
<proteinExistence type="predicted"/>
<feature type="binding site" evidence="5">
    <location>
        <position position="349"/>
    </location>
    <ligand>
        <name>Zn(2+)</name>
        <dbReference type="ChEBI" id="CHEBI:29105"/>
        <label>2</label>
    </ligand>
</feature>
<dbReference type="GO" id="GO:0046872">
    <property type="term" value="F:metal ion binding"/>
    <property type="evidence" value="ECO:0007669"/>
    <property type="project" value="UniProtKB-KW"/>
</dbReference>
<feature type="active site" description="Proton donor" evidence="3">
    <location>
        <position position="308"/>
    </location>
</feature>
<dbReference type="AlphaFoldDB" id="A0A1X7UVT2"/>
<sequence length="1042" mass="116961">MCIKGMDQGLLAHRESLQESLLCCCIKVMAAMLLSPYFRPSPSSTASLLASYLDMDNLDPDGSSSGSQPPTPANSQDNSPEVSPMPSPYVSPVSSLPELPHLPVDRCLSPVVLRRRLAISSGENGQTEDEAVPPYHSRPRMRRRGAISYGPNDASAMYIRYLVEAIATRNVRYPSIVHGRLPSLPNDTLDLSLSPKSRAHYRRGSLLHTTASSVYKDKIRGSVIDSVGITNCSFHLSPTANNILRNIDSWDFDVFAFGRLAEGRPLFHVGMNIFQRHNLPEIFNLDSLKLYKFLTQVEGFYHPENSYHNSYHAADVTQALHCIVLDPVMYSKMTSVEILATFLASLCHDLDHPGVNHNYLVNSGSYLTAIHGTTSLLERHHCHSTRALLYETGLLDHLPEKDTIMSLMEDLILATDVNKHKDFLAKFETMLSTEKGIDLSDTYDRQFALMIAIKAADISNPARMLRLSRQWSFKIMEEFFQQGDLEKSSDLPISYLCDRKTTKIPNAQSGFFQFCALPLYNAWGKLVQSDLSRLMINNINSNKDFWDKKIKKAEEKEKERKRREELGESVDDIEDDDDDDFMDFLEEEAGETILPSITIYTRIPKLTITTEDEITGELITCDLILDDDESDDDEGAIIIPPPSPKKSKPHAATKRRGSAEKEDEEKLITVDFTKKILSETIVKPDAVKKGGTSSFGSEESRRGKTIHFKIDDKKANVKDDGPHLPLIIEKKKIEGEDAVPSSAMKKKPATIDKKEKESALSNIYLPEIPSATPSASDGRFIPSQVRRMKRLTRRGSGSRRGSLSVEGERMTLLPRPSSPRRKESTLRRPSKPAQKDSSPSGEGAASAGAKPRKKEIKIRRPGQPAQRDSSPSGEGAMSVGAEPPQLEQRPRPIVPTIPDLRDPPGYGIRAEPLRLEERPRPIVTIIPGVPVPHNRDNVVRAEPSRLEDRPRPIVPTIPGVRDPPNRDYGIRAEPSRLEDRPRRFAPPNRDFDDDEVSSLFFAPATAERVERFRQRMESRRRAQIRILRRLEETSRASDPKRK</sequence>
<dbReference type="STRING" id="400682.A0A1X7UVT2"/>
<dbReference type="OrthoDB" id="189220at2759"/>
<feature type="compositionally biased region" description="Basic residues" evidence="6">
    <location>
        <begin position="645"/>
        <end position="656"/>
    </location>
</feature>
<feature type="binding site" evidence="4">
    <location>
        <begin position="308"/>
        <end position="312"/>
    </location>
    <ligand>
        <name>AMP</name>
        <dbReference type="ChEBI" id="CHEBI:456215"/>
    </ligand>
</feature>
<feature type="binding site" evidence="5">
    <location>
        <position position="457"/>
    </location>
    <ligand>
        <name>Zn(2+)</name>
        <dbReference type="ChEBI" id="CHEBI:29105"/>
        <label>1</label>
    </ligand>
</feature>
<dbReference type="Gene3D" id="1.10.1300.10">
    <property type="entry name" value="3'5'-cyclic nucleotide phosphodiesterase, catalytic domain"/>
    <property type="match status" value="1"/>
</dbReference>
<feature type="binding site" evidence="4">
    <location>
        <position position="508"/>
    </location>
    <ligand>
        <name>AMP</name>
        <dbReference type="ChEBI" id="CHEBI:456215"/>
    </ligand>
</feature>
<feature type="region of interest" description="Disordered" evidence="6">
    <location>
        <begin position="631"/>
        <end position="664"/>
    </location>
</feature>
<evidence type="ECO:0000256" key="3">
    <source>
        <dbReference type="PIRSR" id="PIRSR623088-1"/>
    </source>
</evidence>
<evidence type="ECO:0000256" key="4">
    <source>
        <dbReference type="PIRSR" id="PIRSR623088-2"/>
    </source>
</evidence>
<dbReference type="PRINTS" id="PR00387">
    <property type="entry name" value="PDIESTERASE1"/>
</dbReference>
<feature type="domain" description="PDEase" evidence="7">
    <location>
        <begin position="230"/>
        <end position="553"/>
    </location>
</feature>
<evidence type="ECO:0000313" key="9">
    <source>
        <dbReference type="Proteomes" id="UP000007879"/>
    </source>
</evidence>
<dbReference type="PROSITE" id="PS51845">
    <property type="entry name" value="PDEASE_I_2"/>
    <property type="match status" value="1"/>
</dbReference>
<evidence type="ECO:0000256" key="6">
    <source>
        <dbReference type="SAM" id="MobiDB-lite"/>
    </source>
</evidence>
<dbReference type="EnsemblMetazoa" id="Aqu2.1.31487_001">
    <property type="protein sequence ID" value="Aqu2.1.31487_001"/>
    <property type="gene ID" value="Aqu2.1.31487"/>
</dbReference>
<evidence type="ECO:0000256" key="5">
    <source>
        <dbReference type="PIRSR" id="PIRSR623088-3"/>
    </source>
</evidence>
<dbReference type="PANTHER" id="PTHR11347">
    <property type="entry name" value="CYCLIC NUCLEOTIDE PHOSPHODIESTERASE"/>
    <property type="match status" value="1"/>
</dbReference>
<dbReference type="KEGG" id="aqu:100635484"/>
<name>A0A1X7UVT2_AMPQE</name>
<evidence type="ECO:0000259" key="7">
    <source>
        <dbReference type="PROSITE" id="PS51845"/>
    </source>
</evidence>
<feature type="binding site" evidence="5">
    <location>
        <position position="348"/>
    </location>
    <ligand>
        <name>Zn(2+)</name>
        <dbReference type="ChEBI" id="CHEBI:29105"/>
        <label>1</label>
    </ligand>
</feature>
<feature type="compositionally biased region" description="Basic and acidic residues" evidence="6">
    <location>
        <begin position="749"/>
        <end position="758"/>
    </location>
</feature>
<dbReference type="SUPFAM" id="SSF109604">
    <property type="entry name" value="HD-domain/PDEase-like"/>
    <property type="match status" value="1"/>
</dbReference>
<evidence type="ECO:0000313" key="8">
    <source>
        <dbReference type="EnsemblMetazoa" id="Aqu2.1.31487_001"/>
    </source>
</evidence>
<feature type="region of interest" description="Disordered" evidence="6">
    <location>
        <begin position="925"/>
        <end position="994"/>
    </location>
</feature>